<organism evidence="1">
    <name type="scientific">Nothobranchius kadleci</name>
    <name type="common">African annual killifish</name>
    <dbReference type="NCBI Taxonomy" id="1051664"/>
    <lineage>
        <taxon>Eukaryota</taxon>
        <taxon>Metazoa</taxon>
        <taxon>Chordata</taxon>
        <taxon>Craniata</taxon>
        <taxon>Vertebrata</taxon>
        <taxon>Euteleostomi</taxon>
        <taxon>Actinopterygii</taxon>
        <taxon>Neopterygii</taxon>
        <taxon>Teleostei</taxon>
        <taxon>Neoteleostei</taxon>
        <taxon>Acanthomorphata</taxon>
        <taxon>Ovalentaria</taxon>
        <taxon>Atherinomorphae</taxon>
        <taxon>Cyprinodontiformes</taxon>
        <taxon>Nothobranchiidae</taxon>
        <taxon>Nothobranchius</taxon>
    </lineage>
</organism>
<reference evidence="1" key="1">
    <citation type="submission" date="2016-05" db="EMBL/GenBank/DDBJ databases">
        <authorList>
            <person name="Lavstsen T."/>
            <person name="Jespersen J.S."/>
        </authorList>
    </citation>
    <scope>NUCLEOTIDE SEQUENCE</scope>
    <source>
        <tissue evidence="1">Brain</tissue>
    </source>
</reference>
<feature type="non-terminal residue" evidence="1">
    <location>
        <position position="97"/>
    </location>
</feature>
<dbReference type="EMBL" id="HAEA01002246">
    <property type="protein sequence ID" value="SBQ30726.1"/>
    <property type="molecule type" value="Transcribed_RNA"/>
</dbReference>
<reference evidence="1" key="2">
    <citation type="submission" date="2016-06" db="EMBL/GenBank/DDBJ databases">
        <title>The genome of a short-lived fish provides insights into sex chromosome evolution and the genetic control of aging.</title>
        <authorList>
            <person name="Reichwald K."/>
            <person name="Felder M."/>
            <person name="Petzold A."/>
            <person name="Koch P."/>
            <person name="Groth M."/>
            <person name="Platzer M."/>
        </authorList>
    </citation>
    <scope>NUCLEOTIDE SEQUENCE</scope>
    <source>
        <tissue evidence="1">Brain</tissue>
    </source>
</reference>
<dbReference type="AlphaFoldDB" id="A0A1A8DBN6"/>
<gene>
    <name evidence="1" type="primary">OCS_05354</name>
</gene>
<accession>A0A1A8DBN6</accession>
<feature type="non-terminal residue" evidence="1">
    <location>
        <position position="1"/>
    </location>
</feature>
<proteinExistence type="predicted"/>
<sequence>TGDPTTGPGVWEQESARTCWGGAPGPAPLACCGWKPVRAELVTTSESKHRRGKSCHSLSSAAVSVLELSAHWTGTLLLKWTGVAAPAHRPLPFILTA</sequence>
<protein>
    <submittedName>
        <fullName evidence="1">Uncharacterized protein</fullName>
    </submittedName>
</protein>
<evidence type="ECO:0000313" key="1">
    <source>
        <dbReference type="EMBL" id="SBQ30726.1"/>
    </source>
</evidence>
<name>A0A1A8DBN6_NOTKA</name>